<evidence type="ECO:0000313" key="11">
    <source>
        <dbReference type="EMBL" id="ERN05505.1"/>
    </source>
</evidence>
<accession>W1PEL9</accession>
<dbReference type="Gramene" id="ERN05505">
    <property type="protein sequence ID" value="ERN05505"/>
    <property type="gene ID" value="AMTR_s00007p00259180"/>
</dbReference>
<sequence>FRIASKAQIPLLNSHSFFLCNIDLRPSAIAGLSLGSLEEPQSALEAVAVLATIIIVHESGHFLAAYLQGIHVSIFVVGFNPMLAKFNAKNVEFSIRAFPLSGFVGFPDNDPESDILVDDKHLLKNRPIMDRVLIISEFVEGLCSRDIILSVN</sequence>
<evidence type="ECO:0000256" key="5">
    <source>
        <dbReference type="ARBA" id="ARBA00022801"/>
    </source>
</evidence>
<dbReference type="InterPro" id="IPR008915">
    <property type="entry name" value="Peptidase_M50"/>
</dbReference>
<gene>
    <name evidence="11" type="ORF">AMTR_s00007p00259180</name>
</gene>
<evidence type="ECO:0000259" key="10">
    <source>
        <dbReference type="Pfam" id="PF02163"/>
    </source>
</evidence>
<dbReference type="InterPro" id="IPR004387">
    <property type="entry name" value="Pept_M50_Zn"/>
</dbReference>
<dbReference type="Proteomes" id="UP000017836">
    <property type="component" value="Unassembled WGS sequence"/>
</dbReference>
<feature type="domain" description="Peptidase M50" evidence="10">
    <location>
        <begin position="46"/>
        <end position="135"/>
    </location>
</feature>
<dbReference type="AlphaFoldDB" id="W1PEL9"/>
<dbReference type="MEROPS" id="M50.003"/>
<keyword evidence="6" id="KW-0862">Zinc</keyword>
<keyword evidence="9" id="KW-0472">Membrane</keyword>
<keyword evidence="7" id="KW-1133">Transmembrane helix</keyword>
<evidence type="ECO:0000256" key="7">
    <source>
        <dbReference type="ARBA" id="ARBA00022989"/>
    </source>
</evidence>
<dbReference type="Pfam" id="PF02163">
    <property type="entry name" value="Peptidase_M50"/>
    <property type="match status" value="1"/>
</dbReference>
<comment type="subcellular location">
    <subcellularLocation>
        <location evidence="2">Membrane</location>
        <topology evidence="2">Multi-pass membrane protein</topology>
    </subcellularLocation>
</comment>
<dbReference type="EMBL" id="KI394011">
    <property type="protein sequence ID" value="ERN05505.1"/>
    <property type="molecule type" value="Genomic_DNA"/>
</dbReference>
<dbReference type="GO" id="GO:0004222">
    <property type="term" value="F:metalloendopeptidase activity"/>
    <property type="evidence" value="ECO:0007669"/>
    <property type="project" value="InterPro"/>
</dbReference>
<keyword evidence="12" id="KW-1185">Reference proteome</keyword>
<feature type="non-terminal residue" evidence="11">
    <location>
        <position position="152"/>
    </location>
</feature>
<dbReference type="GO" id="GO:0016020">
    <property type="term" value="C:membrane"/>
    <property type="evidence" value="ECO:0007669"/>
    <property type="project" value="UniProtKB-SubCell"/>
</dbReference>
<dbReference type="eggNOG" id="ENOG502QT40">
    <property type="taxonomic scope" value="Eukaryota"/>
</dbReference>
<evidence type="ECO:0000256" key="2">
    <source>
        <dbReference type="ARBA" id="ARBA00004141"/>
    </source>
</evidence>
<keyword evidence="4" id="KW-0812">Transmembrane</keyword>
<evidence type="ECO:0000256" key="8">
    <source>
        <dbReference type="ARBA" id="ARBA00023049"/>
    </source>
</evidence>
<evidence type="ECO:0000256" key="3">
    <source>
        <dbReference type="ARBA" id="ARBA00022670"/>
    </source>
</evidence>
<evidence type="ECO:0000313" key="12">
    <source>
        <dbReference type="Proteomes" id="UP000017836"/>
    </source>
</evidence>
<feature type="non-terminal residue" evidence="11">
    <location>
        <position position="1"/>
    </location>
</feature>
<dbReference type="OMA" id="HECRHFL"/>
<evidence type="ECO:0000256" key="9">
    <source>
        <dbReference type="ARBA" id="ARBA00023136"/>
    </source>
</evidence>
<dbReference type="HOGENOM" id="CLU_134037_0_0_1"/>
<evidence type="ECO:0000256" key="4">
    <source>
        <dbReference type="ARBA" id="ARBA00022692"/>
    </source>
</evidence>
<protein>
    <recommendedName>
        <fullName evidence="10">Peptidase M50 domain-containing protein</fullName>
    </recommendedName>
</protein>
<dbReference type="PANTHER" id="PTHR42837:SF2">
    <property type="entry name" value="MEMBRANE METALLOPROTEASE ARASP2, CHLOROPLASTIC-RELATED"/>
    <property type="match status" value="1"/>
</dbReference>
<dbReference type="PANTHER" id="PTHR42837">
    <property type="entry name" value="REGULATOR OF SIGMA-E PROTEASE RSEP"/>
    <property type="match status" value="1"/>
</dbReference>
<evidence type="ECO:0000256" key="6">
    <source>
        <dbReference type="ARBA" id="ARBA00022833"/>
    </source>
</evidence>
<keyword evidence="8" id="KW-0482">Metalloprotease</keyword>
<comment type="cofactor">
    <cofactor evidence="1">
        <name>Zn(2+)</name>
        <dbReference type="ChEBI" id="CHEBI:29105"/>
    </cofactor>
</comment>
<evidence type="ECO:0000256" key="1">
    <source>
        <dbReference type="ARBA" id="ARBA00001947"/>
    </source>
</evidence>
<organism evidence="11 12">
    <name type="scientific">Amborella trichopoda</name>
    <dbReference type="NCBI Taxonomy" id="13333"/>
    <lineage>
        <taxon>Eukaryota</taxon>
        <taxon>Viridiplantae</taxon>
        <taxon>Streptophyta</taxon>
        <taxon>Embryophyta</taxon>
        <taxon>Tracheophyta</taxon>
        <taxon>Spermatophyta</taxon>
        <taxon>Magnoliopsida</taxon>
        <taxon>Amborellales</taxon>
        <taxon>Amborellaceae</taxon>
        <taxon>Amborella</taxon>
    </lineage>
</organism>
<dbReference type="STRING" id="13333.W1PEL9"/>
<name>W1PEL9_AMBTC</name>
<reference evidence="12" key="1">
    <citation type="journal article" date="2013" name="Science">
        <title>The Amborella genome and the evolution of flowering plants.</title>
        <authorList>
            <consortium name="Amborella Genome Project"/>
        </authorList>
    </citation>
    <scope>NUCLEOTIDE SEQUENCE [LARGE SCALE GENOMIC DNA]</scope>
</reference>
<proteinExistence type="predicted"/>
<keyword evidence="5" id="KW-0378">Hydrolase</keyword>
<keyword evidence="3" id="KW-0645">Protease</keyword>
<dbReference type="GO" id="GO:0006508">
    <property type="term" value="P:proteolysis"/>
    <property type="evidence" value="ECO:0007669"/>
    <property type="project" value="UniProtKB-KW"/>
</dbReference>